<comment type="caution">
    <text evidence="1">The sequence shown here is derived from an EMBL/GenBank/DDBJ whole genome shotgun (WGS) entry which is preliminary data.</text>
</comment>
<dbReference type="Proteomes" id="UP000237347">
    <property type="component" value="Unassembled WGS sequence"/>
</dbReference>
<evidence type="ECO:0000313" key="2">
    <source>
        <dbReference type="Proteomes" id="UP000237347"/>
    </source>
</evidence>
<dbReference type="AlphaFoldDB" id="A0AAW0L176"/>
<accession>A0AAW0L176</accession>
<keyword evidence="2" id="KW-1185">Reference proteome</keyword>
<name>A0AAW0L176_QUESU</name>
<gene>
    <name evidence="1" type="ORF">CFP56_010768</name>
</gene>
<evidence type="ECO:0000313" key="1">
    <source>
        <dbReference type="EMBL" id="KAK7844561.1"/>
    </source>
</evidence>
<sequence length="147" mass="16572">MHRKFVIFLHPNSSSAPFKLLSLALSVKARLHLKSRYKDRLKRVLSKRCHLKKGGDSEKSSVPFVVQKVSEVPSSSPTFSIEELTTSLWSFKAQDKGKFVSDLWNDPGLAMAKAHYILAESMYMTANYLDMEEKLASAQAKLKLALI</sequence>
<protein>
    <submittedName>
        <fullName evidence="1">Uncharacterized protein</fullName>
    </submittedName>
</protein>
<dbReference type="EMBL" id="PKMF04000183">
    <property type="protein sequence ID" value="KAK7844561.1"/>
    <property type="molecule type" value="Genomic_DNA"/>
</dbReference>
<organism evidence="1 2">
    <name type="scientific">Quercus suber</name>
    <name type="common">Cork oak</name>
    <dbReference type="NCBI Taxonomy" id="58331"/>
    <lineage>
        <taxon>Eukaryota</taxon>
        <taxon>Viridiplantae</taxon>
        <taxon>Streptophyta</taxon>
        <taxon>Embryophyta</taxon>
        <taxon>Tracheophyta</taxon>
        <taxon>Spermatophyta</taxon>
        <taxon>Magnoliopsida</taxon>
        <taxon>eudicotyledons</taxon>
        <taxon>Gunneridae</taxon>
        <taxon>Pentapetalae</taxon>
        <taxon>rosids</taxon>
        <taxon>fabids</taxon>
        <taxon>Fagales</taxon>
        <taxon>Fagaceae</taxon>
        <taxon>Quercus</taxon>
    </lineage>
</organism>
<proteinExistence type="predicted"/>
<reference evidence="1 2" key="1">
    <citation type="journal article" date="2018" name="Sci. Data">
        <title>The draft genome sequence of cork oak.</title>
        <authorList>
            <person name="Ramos A.M."/>
            <person name="Usie A."/>
            <person name="Barbosa P."/>
            <person name="Barros P.M."/>
            <person name="Capote T."/>
            <person name="Chaves I."/>
            <person name="Simoes F."/>
            <person name="Abreu I."/>
            <person name="Carrasquinho I."/>
            <person name="Faro C."/>
            <person name="Guimaraes J.B."/>
            <person name="Mendonca D."/>
            <person name="Nobrega F."/>
            <person name="Rodrigues L."/>
            <person name="Saibo N.J.M."/>
            <person name="Varela M.C."/>
            <person name="Egas C."/>
            <person name="Matos J."/>
            <person name="Miguel C.M."/>
            <person name="Oliveira M.M."/>
            <person name="Ricardo C.P."/>
            <person name="Goncalves S."/>
        </authorList>
    </citation>
    <scope>NUCLEOTIDE SEQUENCE [LARGE SCALE GENOMIC DNA]</scope>
    <source>
        <strain evidence="2">cv. HL8</strain>
    </source>
</reference>